<protein>
    <submittedName>
        <fullName evidence="1">Uncharacterized protein</fullName>
    </submittedName>
</protein>
<gene>
    <name evidence="1" type="ORF">E4K65_38170</name>
</gene>
<evidence type="ECO:0000313" key="2">
    <source>
        <dbReference type="Proteomes" id="UP000297966"/>
    </source>
</evidence>
<reference evidence="1 2" key="1">
    <citation type="submission" date="2019-03" db="EMBL/GenBank/DDBJ databases">
        <title>Bradyrhizobium diversity isolated from nodules of Chamaecrista fasciculata.</title>
        <authorList>
            <person name="Klepa M.S."/>
            <person name="Urquiaga M.O."/>
            <person name="Hungria M."/>
            <person name="Delamuta J.R."/>
        </authorList>
    </citation>
    <scope>NUCLEOTIDE SEQUENCE [LARGE SCALE GENOMIC DNA]</scope>
    <source>
        <strain evidence="1 2">CNPSo 3448</strain>
    </source>
</reference>
<dbReference type="AlphaFoldDB" id="A0A4Y9LCR6"/>
<accession>A0A4Y9LCR6</accession>
<dbReference type="RefSeq" id="WP_135178482.1">
    <property type="nucleotide sequence ID" value="NZ_SPQT01000032.1"/>
</dbReference>
<dbReference type="Proteomes" id="UP000297966">
    <property type="component" value="Unassembled WGS sequence"/>
</dbReference>
<evidence type="ECO:0000313" key="1">
    <source>
        <dbReference type="EMBL" id="TFV40477.1"/>
    </source>
</evidence>
<name>A0A4Y9LCR6_9BRAD</name>
<keyword evidence="2" id="KW-1185">Reference proteome</keyword>
<dbReference type="EMBL" id="SPQT01000032">
    <property type="protein sequence ID" value="TFV40477.1"/>
    <property type="molecule type" value="Genomic_DNA"/>
</dbReference>
<organism evidence="1 2">
    <name type="scientific">Bradyrhizobium niftali</name>
    <dbReference type="NCBI Taxonomy" id="2560055"/>
    <lineage>
        <taxon>Bacteria</taxon>
        <taxon>Pseudomonadati</taxon>
        <taxon>Pseudomonadota</taxon>
        <taxon>Alphaproteobacteria</taxon>
        <taxon>Hyphomicrobiales</taxon>
        <taxon>Nitrobacteraceae</taxon>
        <taxon>Bradyrhizobium</taxon>
    </lineage>
</organism>
<dbReference type="OrthoDB" id="8250291at2"/>
<sequence>MLIDDVEGRRRWRRANAFQFPCQLRALGKYREFSGLFETPEIFARPFRTQILRFAQSLCAAQGLSLMSQNWARRITHQRFVYAASTKR</sequence>
<comment type="caution">
    <text evidence="1">The sequence shown here is derived from an EMBL/GenBank/DDBJ whole genome shotgun (WGS) entry which is preliminary data.</text>
</comment>
<proteinExistence type="predicted"/>